<protein>
    <submittedName>
        <fullName evidence="7">ABC transporter</fullName>
    </submittedName>
</protein>
<comment type="function">
    <text evidence="5">Part of the ABC transporter complex HmuTUV involved in hemin import. Responsible for energy coupling to the transport system.</text>
</comment>
<comment type="caution">
    <text evidence="7">The sequence shown here is derived from an EMBL/GenBank/DDBJ whole genome shotgun (WGS) entry which is preliminary data.</text>
</comment>
<accession>A0A2T8HZC7</accession>
<evidence type="ECO:0000256" key="5">
    <source>
        <dbReference type="ARBA" id="ARBA00037066"/>
    </source>
</evidence>
<dbReference type="GO" id="GO:0016887">
    <property type="term" value="F:ATP hydrolysis activity"/>
    <property type="evidence" value="ECO:0007669"/>
    <property type="project" value="InterPro"/>
</dbReference>
<sequence length="257" mass="27118">MDQELLTIDALTVREGSRDLVAEASFSLARGECVGLIGPNGAGKTTLMRAALGLQRAQGLSSLTLLPPEERARQVAFLPQNRDVAWPVSVRDLVSLGLLPARGIGLHVPQTVAERVEAILAEMELTALADRAATSLSGGELARVMMARLLVQDTPLVIADEPAASLDPAQQIALMDRLRSVADAGRGVLVSLHDLGLAARYCTRLLAMKAGRIVADGAPMDVLTPEVLADVFQIRAQMIDTSDGLILHPVALTGRGG</sequence>
<name>A0A2T8HZC7_9RHOB</name>
<dbReference type="RefSeq" id="WP_116556576.1">
    <property type="nucleotide sequence ID" value="NZ_QDKM01000001.1"/>
</dbReference>
<dbReference type="SMART" id="SM00382">
    <property type="entry name" value="AAA"/>
    <property type="match status" value="1"/>
</dbReference>
<organism evidence="7 8">
    <name type="scientific">Pararhodobacter oceanensis</name>
    <dbReference type="NCBI Taxonomy" id="2172121"/>
    <lineage>
        <taxon>Bacteria</taxon>
        <taxon>Pseudomonadati</taxon>
        <taxon>Pseudomonadota</taxon>
        <taxon>Alphaproteobacteria</taxon>
        <taxon>Rhodobacterales</taxon>
        <taxon>Paracoccaceae</taxon>
        <taxon>Pararhodobacter</taxon>
    </lineage>
</organism>
<proteinExistence type="predicted"/>
<dbReference type="SUPFAM" id="SSF52540">
    <property type="entry name" value="P-loop containing nucleoside triphosphate hydrolases"/>
    <property type="match status" value="1"/>
</dbReference>
<dbReference type="PANTHER" id="PTHR42794:SF1">
    <property type="entry name" value="HEMIN IMPORT ATP-BINDING PROTEIN HMUV"/>
    <property type="match status" value="1"/>
</dbReference>
<dbReference type="OrthoDB" id="9805601at2"/>
<evidence type="ECO:0000256" key="3">
    <source>
        <dbReference type="ARBA" id="ARBA00022840"/>
    </source>
</evidence>
<keyword evidence="2" id="KW-0547">Nucleotide-binding</keyword>
<dbReference type="Pfam" id="PF00005">
    <property type="entry name" value="ABC_tran"/>
    <property type="match status" value="1"/>
</dbReference>
<evidence type="ECO:0000256" key="1">
    <source>
        <dbReference type="ARBA" id="ARBA00022448"/>
    </source>
</evidence>
<dbReference type="AlphaFoldDB" id="A0A2T8HZC7"/>
<dbReference type="InterPro" id="IPR017871">
    <property type="entry name" value="ABC_transporter-like_CS"/>
</dbReference>
<keyword evidence="3" id="KW-0067">ATP-binding</keyword>
<keyword evidence="4" id="KW-1278">Translocase</keyword>
<feature type="domain" description="ABC transporter" evidence="6">
    <location>
        <begin position="6"/>
        <end position="235"/>
    </location>
</feature>
<dbReference type="InterPro" id="IPR003439">
    <property type="entry name" value="ABC_transporter-like_ATP-bd"/>
</dbReference>
<dbReference type="Gene3D" id="3.40.50.300">
    <property type="entry name" value="P-loop containing nucleotide triphosphate hydrolases"/>
    <property type="match status" value="1"/>
</dbReference>
<dbReference type="PANTHER" id="PTHR42794">
    <property type="entry name" value="HEMIN IMPORT ATP-BINDING PROTEIN HMUV"/>
    <property type="match status" value="1"/>
</dbReference>
<evidence type="ECO:0000313" key="7">
    <source>
        <dbReference type="EMBL" id="PVH30780.1"/>
    </source>
</evidence>
<evidence type="ECO:0000256" key="4">
    <source>
        <dbReference type="ARBA" id="ARBA00022967"/>
    </source>
</evidence>
<dbReference type="GO" id="GO:0005524">
    <property type="term" value="F:ATP binding"/>
    <property type="evidence" value="ECO:0007669"/>
    <property type="project" value="UniProtKB-KW"/>
</dbReference>
<evidence type="ECO:0000313" key="8">
    <source>
        <dbReference type="Proteomes" id="UP000245911"/>
    </source>
</evidence>
<dbReference type="EMBL" id="QDKM01000001">
    <property type="protein sequence ID" value="PVH30780.1"/>
    <property type="molecule type" value="Genomic_DNA"/>
</dbReference>
<dbReference type="PROSITE" id="PS00211">
    <property type="entry name" value="ABC_TRANSPORTER_1"/>
    <property type="match status" value="1"/>
</dbReference>
<reference evidence="7 8" key="1">
    <citation type="submission" date="2018-04" db="EMBL/GenBank/DDBJ databases">
        <title>Pararhodobacter oceanense sp. nov., isolated from marine intertidal sediment.</title>
        <authorList>
            <person name="Wang X.-L."/>
            <person name="Du Z.-J."/>
        </authorList>
    </citation>
    <scope>NUCLEOTIDE SEQUENCE [LARGE SCALE GENOMIC DNA]</scope>
    <source>
        <strain evidence="7 8">AM505</strain>
    </source>
</reference>
<keyword evidence="1" id="KW-0813">Transport</keyword>
<gene>
    <name evidence="7" type="ORF">DDE20_00975</name>
</gene>
<dbReference type="InterPro" id="IPR027417">
    <property type="entry name" value="P-loop_NTPase"/>
</dbReference>
<dbReference type="InterPro" id="IPR003593">
    <property type="entry name" value="AAA+_ATPase"/>
</dbReference>
<dbReference type="PROSITE" id="PS50893">
    <property type="entry name" value="ABC_TRANSPORTER_2"/>
    <property type="match status" value="1"/>
</dbReference>
<evidence type="ECO:0000259" key="6">
    <source>
        <dbReference type="PROSITE" id="PS50893"/>
    </source>
</evidence>
<evidence type="ECO:0000256" key="2">
    <source>
        <dbReference type="ARBA" id="ARBA00022741"/>
    </source>
</evidence>
<keyword evidence="8" id="KW-1185">Reference proteome</keyword>
<dbReference type="Proteomes" id="UP000245911">
    <property type="component" value="Unassembled WGS sequence"/>
</dbReference>